<organism evidence="5 6">
    <name type="scientific">Oedothorax gibbosus</name>
    <dbReference type="NCBI Taxonomy" id="931172"/>
    <lineage>
        <taxon>Eukaryota</taxon>
        <taxon>Metazoa</taxon>
        <taxon>Ecdysozoa</taxon>
        <taxon>Arthropoda</taxon>
        <taxon>Chelicerata</taxon>
        <taxon>Arachnida</taxon>
        <taxon>Araneae</taxon>
        <taxon>Araneomorphae</taxon>
        <taxon>Entelegynae</taxon>
        <taxon>Araneoidea</taxon>
        <taxon>Linyphiidae</taxon>
        <taxon>Erigoninae</taxon>
        <taxon>Oedothorax</taxon>
    </lineage>
</organism>
<dbReference type="PROSITE" id="PS51031">
    <property type="entry name" value="BESS"/>
    <property type="match status" value="1"/>
</dbReference>
<feature type="domain" description="MADF" evidence="3">
    <location>
        <begin position="12"/>
        <end position="100"/>
    </location>
</feature>
<comment type="subcellular location">
    <subcellularLocation>
        <location evidence="1">Nucleus</location>
    </subcellularLocation>
</comment>
<evidence type="ECO:0000256" key="1">
    <source>
        <dbReference type="PROSITE-ProRule" id="PRU00371"/>
    </source>
</evidence>
<dbReference type="GO" id="GO:0003677">
    <property type="term" value="F:DNA binding"/>
    <property type="evidence" value="ECO:0007669"/>
    <property type="project" value="InterPro"/>
</dbReference>
<accession>A0AAV6U3I3</accession>
<dbReference type="AlphaFoldDB" id="A0AAV6U3I3"/>
<feature type="compositionally biased region" description="Polar residues" evidence="2">
    <location>
        <begin position="158"/>
        <end position="190"/>
    </location>
</feature>
<feature type="compositionally biased region" description="Polar residues" evidence="2">
    <location>
        <begin position="105"/>
        <end position="115"/>
    </location>
</feature>
<dbReference type="Proteomes" id="UP000827092">
    <property type="component" value="Unassembled WGS sequence"/>
</dbReference>
<evidence type="ECO:0000313" key="5">
    <source>
        <dbReference type="EMBL" id="KAG8178091.1"/>
    </source>
</evidence>
<dbReference type="PANTHER" id="PTHR12243">
    <property type="entry name" value="MADF DOMAIN TRANSCRIPTION FACTOR"/>
    <property type="match status" value="1"/>
</dbReference>
<dbReference type="InterPro" id="IPR039353">
    <property type="entry name" value="TF_Adf1"/>
</dbReference>
<dbReference type="Pfam" id="PF02944">
    <property type="entry name" value="BESS"/>
    <property type="match status" value="1"/>
</dbReference>
<dbReference type="EMBL" id="JAFNEN010000717">
    <property type="protein sequence ID" value="KAG8178091.1"/>
    <property type="molecule type" value="Genomic_DNA"/>
</dbReference>
<comment type="caution">
    <text evidence="5">The sequence shown here is derived from an EMBL/GenBank/DDBJ whole genome shotgun (WGS) entry which is preliminary data.</text>
</comment>
<evidence type="ECO:0008006" key="7">
    <source>
        <dbReference type="Google" id="ProtNLM"/>
    </source>
</evidence>
<dbReference type="InterPro" id="IPR004210">
    <property type="entry name" value="BESS_motif"/>
</dbReference>
<dbReference type="InterPro" id="IPR006578">
    <property type="entry name" value="MADF-dom"/>
</dbReference>
<gene>
    <name evidence="5" type="ORF">JTE90_017440</name>
</gene>
<dbReference type="PROSITE" id="PS51029">
    <property type="entry name" value="MADF"/>
    <property type="match status" value="1"/>
</dbReference>
<keyword evidence="1" id="KW-0539">Nucleus</keyword>
<feature type="compositionally biased region" description="Low complexity" evidence="2">
    <location>
        <begin position="116"/>
        <end position="130"/>
    </location>
</feature>
<dbReference type="GO" id="GO:0005667">
    <property type="term" value="C:transcription regulator complex"/>
    <property type="evidence" value="ECO:0007669"/>
    <property type="project" value="TreeGrafter"/>
</dbReference>
<sequence length="280" mass="31952">MADVFTYSVEENLIAEIAKRPVLYQVKTKSFKDTVAKDNNWLEIEKLLNIKVEELKKRWKTIRDYYVRNSKKKPTGSQAKKKRVDERRMRSLSFLENYSLARSTYTNLPEDNGQCNVPESSSNSSKVPSFSEEEEFFSYTVVYDSPDAGEDTHPGEGTATQDPGEGTSTQDPGEGTSTQDPGEETSTPDQSYEPEQKRVCPGFRKSVQRDQFLKDYNESRAERSAMIKELLTREKDSMDVFFESIAATVKTLPPHLQIKAKRGVTQLIFDLEEENLILNS</sequence>
<feature type="domain" description="BESS" evidence="4">
    <location>
        <begin position="235"/>
        <end position="274"/>
    </location>
</feature>
<proteinExistence type="predicted"/>
<dbReference type="GO" id="GO:0006357">
    <property type="term" value="P:regulation of transcription by RNA polymerase II"/>
    <property type="evidence" value="ECO:0007669"/>
    <property type="project" value="TreeGrafter"/>
</dbReference>
<dbReference type="GO" id="GO:0005634">
    <property type="term" value="C:nucleus"/>
    <property type="evidence" value="ECO:0007669"/>
    <property type="project" value="UniProtKB-SubCell"/>
</dbReference>
<protein>
    <recommendedName>
        <fullName evidence="7">MADF domain-containing protein</fullName>
    </recommendedName>
</protein>
<reference evidence="5 6" key="1">
    <citation type="journal article" date="2022" name="Nat. Ecol. Evol.">
        <title>A masculinizing supergene underlies an exaggerated male reproductive morph in a spider.</title>
        <authorList>
            <person name="Hendrickx F."/>
            <person name="De Corte Z."/>
            <person name="Sonet G."/>
            <person name="Van Belleghem S.M."/>
            <person name="Kostlbacher S."/>
            <person name="Vangestel C."/>
        </authorList>
    </citation>
    <scope>NUCLEOTIDE SEQUENCE [LARGE SCALE GENOMIC DNA]</scope>
    <source>
        <strain evidence="5">W744_W776</strain>
    </source>
</reference>
<feature type="region of interest" description="Disordered" evidence="2">
    <location>
        <begin position="105"/>
        <end position="130"/>
    </location>
</feature>
<evidence type="ECO:0000256" key="2">
    <source>
        <dbReference type="SAM" id="MobiDB-lite"/>
    </source>
</evidence>
<dbReference type="SMART" id="SM00595">
    <property type="entry name" value="MADF"/>
    <property type="match status" value="1"/>
</dbReference>
<evidence type="ECO:0000259" key="3">
    <source>
        <dbReference type="PROSITE" id="PS51029"/>
    </source>
</evidence>
<feature type="region of interest" description="Disordered" evidence="2">
    <location>
        <begin position="144"/>
        <end position="198"/>
    </location>
</feature>
<dbReference type="PANTHER" id="PTHR12243:SF60">
    <property type="entry name" value="SI:CH211-15D5.12-RELATED"/>
    <property type="match status" value="1"/>
</dbReference>
<evidence type="ECO:0000313" key="6">
    <source>
        <dbReference type="Proteomes" id="UP000827092"/>
    </source>
</evidence>
<evidence type="ECO:0000259" key="4">
    <source>
        <dbReference type="PROSITE" id="PS51031"/>
    </source>
</evidence>
<name>A0AAV6U3I3_9ARAC</name>
<keyword evidence="6" id="KW-1185">Reference proteome</keyword>
<dbReference type="Pfam" id="PF10545">
    <property type="entry name" value="MADF_DNA_bdg"/>
    <property type="match status" value="1"/>
</dbReference>